<dbReference type="Gene3D" id="2.40.50.100">
    <property type="match status" value="1"/>
</dbReference>
<dbReference type="InterPro" id="IPR000089">
    <property type="entry name" value="Biotin_lipoyl"/>
</dbReference>
<dbReference type="PROSITE" id="PS00867">
    <property type="entry name" value="CPSASE_2"/>
    <property type="match status" value="1"/>
</dbReference>
<dbReference type="InterPro" id="IPR001882">
    <property type="entry name" value="Biotin_BS"/>
</dbReference>
<keyword evidence="6" id="KW-0597">Phosphoprotein</keyword>
<dbReference type="UniPathway" id="UPA00945">
    <property type="reaction ID" value="UER00908"/>
</dbReference>
<feature type="domain" description="ATP-grasp" evidence="26">
    <location>
        <begin position="181"/>
        <end position="378"/>
    </location>
</feature>
<keyword evidence="16" id="KW-0496">Mitochondrion</keyword>
<comment type="function">
    <text evidence="22">This is one of the 2 subunits of the biotin-dependent propionyl-CoA carboxylase (PCC), a mitochondrial enzyme involved in the catabolism of odd chain fatty acids, branched-chain amino acids isoleucine, threonine, methionine, and valine and other metabolites. Propionyl-CoA carboxylase catalyzes the carboxylation of propionyl-CoA/propanoyl-CoA to D-methylmalonyl-CoA/(S)-methylmalonyl-CoA. Within the holoenzyme, the alpha subunit catalyzes the ATP-dependent carboxylation of the biotin carried by the biotin carboxyl carrier (BCC) domain, while the beta subunit then transfers the carboxyl group from carboxylated biotin to propionyl-CoA. Propionyl-CoA carboxylase also significantly acts on butyryl-CoA/butanoyl-CoA, which is converted to ethylmalonyl-CoA/(2S)-ethylmalonyl-CoA. Other alternative minor substrates include (2E)-butenoyl-CoA/crotonoyl-CoA.</text>
</comment>
<dbReference type="PANTHER" id="PTHR18866">
    <property type="entry name" value="CARBOXYLASE:PYRUVATE/ACETYL-COA/PROPIONYL-COA CARBOXYLASE"/>
    <property type="match status" value="1"/>
</dbReference>
<dbReference type="Proteomes" id="UP000694398">
    <property type="component" value="Unassembled WGS sequence"/>
</dbReference>
<dbReference type="SUPFAM" id="SSF51246">
    <property type="entry name" value="Rudiment single hybrid motif"/>
    <property type="match status" value="1"/>
</dbReference>
<dbReference type="InterPro" id="IPR041265">
    <property type="entry name" value="PCC_BT"/>
</dbReference>
<comment type="pathway">
    <text evidence="3">Metabolic intermediate metabolism; propanoyl-CoA degradation; succinyl-CoA from propanoyl-CoA: step 1/3.</text>
</comment>
<keyword evidence="7" id="KW-0436">Ligase</keyword>
<dbReference type="SUPFAM" id="SSF51230">
    <property type="entry name" value="Single hybrid motif"/>
    <property type="match status" value="1"/>
</dbReference>
<comment type="subunit">
    <text evidence="23">The holoenzyme is a dodecamer composed of 6 PCCA/alpha subunits and 6 PCCB/beta subunits. Interacts (via the biotin carboxylation domain) with SIRT4. Interacts with SIRT3 and SIRT5.</text>
</comment>
<dbReference type="Gene3D" id="3.30.470.20">
    <property type="entry name" value="ATP-grasp fold, B domain"/>
    <property type="match status" value="1"/>
</dbReference>
<feature type="domain" description="Lipoyl-binding" evidence="25">
    <location>
        <begin position="652"/>
        <end position="728"/>
    </location>
</feature>
<keyword evidence="13" id="KW-0442">Lipid degradation</keyword>
<evidence type="ECO:0000256" key="4">
    <source>
        <dbReference type="ARBA" id="ARBA00013050"/>
    </source>
</evidence>
<evidence type="ECO:0000313" key="28">
    <source>
        <dbReference type="Ensembl" id="ENSCLAP00000004504.1"/>
    </source>
</evidence>
<evidence type="ECO:0000256" key="2">
    <source>
        <dbReference type="ARBA" id="ARBA00004305"/>
    </source>
</evidence>
<reference evidence="28" key="1">
    <citation type="submission" date="2025-08" db="UniProtKB">
        <authorList>
            <consortium name="Ensembl"/>
        </authorList>
    </citation>
    <scope>IDENTIFICATION</scope>
</reference>
<dbReference type="EC" id="6.4.1.3" evidence="4"/>
<evidence type="ECO:0000256" key="15">
    <source>
        <dbReference type="ARBA" id="ARBA00023098"/>
    </source>
</evidence>
<dbReference type="InterPro" id="IPR011053">
    <property type="entry name" value="Single_hybrid_motif"/>
</dbReference>
<dbReference type="GO" id="GO:1902494">
    <property type="term" value="C:catalytic complex"/>
    <property type="evidence" value="ECO:0007669"/>
    <property type="project" value="Ensembl"/>
</dbReference>
<evidence type="ECO:0000256" key="16">
    <source>
        <dbReference type="ARBA" id="ARBA00023128"/>
    </source>
</evidence>
<dbReference type="PROSITE" id="PS50968">
    <property type="entry name" value="BIOTINYL_LIPOYL"/>
    <property type="match status" value="1"/>
</dbReference>
<dbReference type="InterPro" id="IPR013815">
    <property type="entry name" value="ATP_grasp_subdomain_1"/>
</dbReference>
<dbReference type="CDD" id="cd06850">
    <property type="entry name" value="biotinyl_domain"/>
    <property type="match status" value="1"/>
</dbReference>
<dbReference type="GO" id="GO:0005759">
    <property type="term" value="C:mitochondrial matrix"/>
    <property type="evidence" value="ECO:0007669"/>
    <property type="project" value="UniProtKB-SubCell"/>
</dbReference>
<evidence type="ECO:0000256" key="17">
    <source>
        <dbReference type="ARBA" id="ARBA00023211"/>
    </source>
</evidence>
<keyword evidence="12" id="KW-0809">Transit peptide</keyword>
<evidence type="ECO:0000256" key="12">
    <source>
        <dbReference type="ARBA" id="ARBA00022946"/>
    </source>
</evidence>
<dbReference type="SUPFAM" id="SSF56059">
    <property type="entry name" value="Glutathione synthetase ATP-binding domain-like"/>
    <property type="match status" value="1"/>
</dbReference>
<dbReference type="Pfam" id="PF00364">
    <property type="entry name" value="Biotin_lipoyl"/>
    <property type="match status" value="1"/>
</dbReference>
<evidence type="ECO:0000256" key="9">
    <source>
        <dbReference type="ARBA" id="ARBA00022741"/>
    </source>
</evidence>
<dbReference type="InterPro" id="IPR005481">
    <property type="entry name" value="BC-like_N"/>
</dbReference>
<dbReference type="OrthoDB" id="196847at2759"/>
<dbReference type="GO" id="GO:0005524">
    <property type="term" value="F:ATP binding"/>
    <property type="evidence" value="ECO:0007669"/>
    <property type="project" value="UniProtKB-UniRule"/>
</dbReference>
<keyword evidence="15" id="KW-0443">Lipid metabolism</keyword>
<dbReference type="OMA" id="IGPKHYS"/>
<dbReference type="FunFam" id="2.40.50.100:FF:000029">
    <property type="entry name" value="propionyl-CoA carboxylase alpha chain, mitochondrial"/>
    <property type="match status" value="1"/>
</dbReference>
<dbReference type="InterPro" id="IPR011761">
    <property type="entry name" value="ATP-grasp"/>
</dbReference>
<dbReference type="InterPro" id="IPR011764">
    <property type="entry name" value="Biotin_carboxylation_dom"/>
</dbReference>
<evidence type="ECO:0000256" key="23">
    <source>
        <dbReference type="ARBA" id="ARBA00066043"/>
    </source>
</evidence>
<evidence type="ECO:0000256" key="11">
    <source>
        <dbReference type="ARBA" id="ARBA00022842"/>
    </source>
</evidence>
<dbReference type="Gene3D" id="3.40.50.20">
    <property type="match status" value="1"/>
</dbReference>
<keyword evidence="29" id="KW-1185">Reference proteome</keyword>
<evidence type="ECO:0000259" key="25">
    <source>
        <dbReference type="PROSITE" id="PS50968"/>
    </source>
</evidence>
<evidence type="ECO:0000256" key="1">
    <source>
        <dbReference type="ARBA" id="ARBA00001953"/>
    </source>
</evidence>
<sequence length="728" mass="80043">MAGLWAGTVGLIAAGRRGRPPPQQLMQSAALWTLKHAPHYSRQCLIVSRALSSVRYNPDEKTFDKILIANRGEIACRVIKTCKKMGIKTVAIHSDVDASSVHVKMADEAVCVGPAPTSKSYLNMDAIMEAIKKTRAQAVHPGYGFLSENKEFARYLAAEDVTFIGPDTHAIQAMGDKIESKLLAKKAKVNTIPGFDGVVKDADEAVRIAREIGYPVMIKASAGGGGKGMRIAWDDEETRDGFRFSSQEAASSFGDDRLLIEKFIDNPRHIEVQVLGDKHGNALWLNERECSIQRRNQKVVEEAPSIFLDPETRRAMGEQAVALAKAVKYSSAGTVEFLVDSKKNFYFLEMNTRLQVEHPVTECITGLDLVQEMIRVAKGYPLRHRQADIPINGWAVECRVYAEDPYKSFGLPSVGRLSQYQEPIHLPGVRVDSGIQPGSDISIYYDPMISKLITYGRDRTEALKRMEDALDNYVIRGVTHNIALLREVIINSRFVKGDFSTKFLSDVYPDGFKGHTLTESERNQLLAIASSLFVASQLRAQHFQGHSRVPVMKPDVAKWELSVKLHDEEHTVVTSSSGSTFSVEVDGSKLNVTSTWNLALPLLSVNVDGTQRTVQCLSREAGGNMSIQFLGTVYKVHILTKLAAELNKFMLEKVAEDTSGTLCSPMPGVVVAISVKPGDMVAEGQEICVIEAMKMQNSMTAGKTGKVKSVHCKAGDTVGEGDLLVELE</sequence>
<protein>
    <recommendedName>
        <fullName evidence="5">Propionyl-CoA carboxylase alpha chain, mitochondrial</fullName>
        <ecNumber evidence="4">6.4.1.3</ecNumber>
    </recommendedName>
    <alternativeName>
        <fullName evidence="19">Propanoyl-CoA:carbon dioxide ligase subunit alpha</fullName>
    </alternativeName>
</protein>
<evidence type="ECO:0000256" key="18">
    <source>
        <dbReference type="ARBA" id="ARBA00023267"/>
    </source>
</evidence>
<keyword evidence="10 24" id="KW-0067">ATP-binding</keyword>
<dbReference type="PANTHER" id="PTHR18866:SF33">
    <property type="entry name" value="METHYLCROTONOYL-COA CARBOXYLASE SUBUNIT ALPHA, MITOCHONDRIAL-RELATED"/>
    <property type="match status" value="1"/>
</dbReference>
<dbReference type="InterPro" id="IPR050856">
    <property type="entry name" value="Biotin_carboxylase_complex"/>
</dbReference>
<keyword evidence="11" id="KW-0460">Magnesium</keyword>
<evidence type="ECO:0000256" key="6">
    <source>
        <dbReference type="ARBA" id="ARBA00022553"/>
    </source>
</evidence>
<evidence type="ECO:0000256" key="10">
    <source>
        <dbReference type="ARBA" id="ARBA00022840"/>
    </source>
</evidence>
<evidence type="ECO:0000256" key="21">
    <source>
        <dbReference type="ARBA" id="ARBA00049495"/>
    </source>
</evidence>
<dbReference type="GO" id="GO:0004658">
    <property type="term" value="F:propionyl-CoA carboxylase activity"/>
    <property type="evidence" value="ECO:0007669"/>
    <property type="project" value="UniProtKB-EC"/>
</dbReference>
<dbReference type="GO" id="GO:0019899">
    <property type="term" value="F:enzyme binding"/>
    <property type="evidence" value="ECO:0007669"/>
    <property type="project" value="Ensembl"/>
</dbReference>
<dbReference type="Gene3D" id="3.30.1490.20">
    <property type="entry name" value="ATP-grasp fold, A domain"/>
    <property type="match status" value="1"/>
</dbReference>
<dbReference type="Pfam" id="PF00289">
    <property type="entry name" value="Biotin_carb_N"/>
    <property type="match status" value="1"/>
</dbReference>
<evidence type="ECO:0000256" key="3">
    <source>
        <dbReference type="ARBA" id="ARBA00005060"/>
    </source>
</evidence>
<accession>A0A8C2UWZ0</accession>
<dbReference type="Pfam" id="PF02785">
    <property type="entry name" value="Biotin_carb_C"/>
    <property type="match status" value="1"/>
</dbReference>
<evidence type="ECO:0000256" key="19">
    <source>
        <dbReference type="ARBA" id="ARBA00031557"/>
    </source>
</evidence>
<name>A0A8C2UWZ0_CHILA</name>
<dbReference type="PROSITE" id="PS00866">
    <property type="entry name" value="CPSASE_1"/>
    <property type="match status" value="1"/>
</dbReference>
<gene>
    <name evidence="28" type="primary">PCCA</name>
</gene>
<keyword evidence="9 24" id="KW-0547">Nucleotide-binding</keyword>
<dbReference type="GO" id="GO:0016042">
    <property type="term" value="P:lipid catabolic process"/>
    <property type="evidence" value="ECO:0007669"/>
    <property type="project" value="UniProtKB-KW"/>
</dbReference>
<dbReference type="AlphaFoldDB" id="A0A8C2UWZ0"/>
<dbReference type="InterPro" id="IPR016185">
    <property type="entry name" value="PreATP-grasp_dom_sf"/>
</dbReference>
<dbReference type="PROSITE" id="PS00188">
    <property type="entry name" value="BIOTIN"/>
    <property type="match status" value="1"/>
</dbReference>
<comment type="catalytic activity">
    <reaction evidence="21">
        <text>propanoyl-CoA + hydrogencarbonate + ATP = (S)-methylmalonyl-CoA + ADP + phosphate + H(+)</text>
        <dbReference type="Rhea" id="RHEA:23720"/>
        <dbReference type="ChEBI" id="CHEBI:15378"/>
        <dbReference type="ChEBI" id="CHEBI:17544"/>
        <dbReference type="ChEBI" id="CHEBI:30616"/>
        <dbReference type="ChEBI" id="CHEBI:43474"/>
        <dbReference type="ChEBI" id="CHEBI:57327"/>
        <dbReference type="ChEBI" id="CHEBI:57392"/>
        <dbReference type="ChEBI" id="CHEBI:456216"/>
        <dbReference type="EC" id="6.4.1.3"/>
    </reaction>
    <physiologicalReaction direction="left-to-right" evidence="21">
        <dbReference type="Rhea" id="RHEA:23721"/>
    </physiologicalReaction>
</comment>
<dbReference type="InterPro" id="IPR005479">
    <property type="entry name" value="CPAse_ATP-bd"/>
</dbReference>
<evidence type="ECO:0000256" key="7">
    <source>
        <dbReference type="ARBA" id="ARBA00022598"/>
    </source>
</evidence>
<organism evidence="28 29">
    <name type="scientific">Chinchilla lanigera</name>
    <name type="common">Long-tailed chinchilla</name>
    <name type="synonym">Chinchilla villidera</name>
    <dbReference type="NCBI Taxonomy" id="34839"/>
    <lineage>
        <taxon>Eukaryota</taxon>
        <taxon>Metazoa</taxon>
        <taxon>Chordata</taxon>
        <taxon>Craniata</taxon>
        <taxon>Vertebrata</taxon>
        <taxon>Euteleostomi</taxon>
        <taxon>Mammalia</taxon>
        <taxon>Eutheria</taxon>
        <taxon>Euarchontoglires</taxon>
        <taxon>Glires</taxon>
        <taxon>Rodentia</taxon>
        <taxon>Hystricomorpha</taxon>
        <taxon>Chinchillidae</taxon>
        <taxon>Chinchilla</taxon>
    </lineage>
</organism>
<evidence type="ECO:0000259" key="26">
    <source>
        <dbReference type="PROSITE" id="PS50975"/>
    </source>
</evidence>
<comment type="catalytic activity">
    <reaction evidence="20">
        <text>butanoyl-CoA + hydrogencarbonate + ATP = (2S)-ethylmalonyl-CoA + ADP + phosphate + H(+)</text>
        <dbReference type="Rhea" id="RHEA:59520"/>
        <dbReference type="ChEBI" id="CHEBI:15378"/>
        <dbReference type="ChEBI" id="CHEBI:17544"/>
        <dbReference type="ChEBI" id="CHEBI:30616"/>
        <dbReference type="ChEBI" id="CHEBI:43474"/>
        <dbReference type="ChEBI" id="CHEBI:57371"/>
        <dbReference type="ChEBI" id="CHEBI:60909"/>
        <dbReference type="ChEBI" id="CHEBI:456216"/>
    </reaction>
    <physiologicalReaction direction="left-to-right" evidence="20">
        <dbReference type="Rhea" id="RHEA:59521"/>
    </physiologicalReaction>
</comment>
<dbReference type="InterPro" id="IPR011054">
    <property type="entry name" value="Rudment_hybrid_motif"/>
</dbReference>
<dbReference type="Pfam" id="PF02786">
    <property type="entry name" value="CPSase_L_D2"/>
    <property type="match status" value="1"/>
</dbReference>
<proteinExistence type="predicted"/>
<dbReference type="GeneTree" id="ENSGT00940000156083"/>
<reference evidence="28" key="2">
    <citation type="submission" date="2025-09" db="UniProtKB">
        <authorList>
            <consortium name="Ensembl"/>
        </authorList>
    </citation>
    <scope>IDENTIFICATION</scope>
</reference>
<dbReference type="FunFam" id="3.40.50.20:FF:000010">
    <property type="entry name" value="Propionyl-CoA carboxylase subunit alpha"/>
    <property type="match status" value="1"/>
</dbReference>
<dbReference type="InterPro" id="IPR005482">
    <property type="entry name" value="Biotin_COase_C"/>
</dbReference>
<evidence type="ECO:0000256" key="5">
    <source>
        <dbReference type="ARBA" id="ARBA00018058"/>
    </source>
</evidence>
<dbReference type="GeneID" id="102009676"/>
<dbReference type="GO" id="GO:0046872">
    <property type="term" value="F:metal ion binding"/>
    <property type="evidence" value="ECO:0007669"/>
    <property type="project" value="UniProtKB-KW"/>
</dbReference>
<keyword evidence="18" id="KW-0092">Biotin</keyword>
<evidence type="ECO:0000313" key="29">
    <source>
        <dbReference type="Proteomes" id="UP000694398"/>
    </source>
</evidence>
<dbReference type="PROSITE" id="PS50979">
    <property type="entry name" value="BC"/>
    <property type="match status" value="1"/>
</dbReference>
<evidence type="ECO:0000256" key="14">
    <source>
        <dbReference type="ARBA" id="ARBA00022990"/>
    </source>
</evidence>
<dbReference type="Pfam" id="PF18140">
    <property type="entry name" value="PCC_BT"/>
    <property type="match status" value="1"/>
</dbReference>
<keyword evidence="8" id="KW-0479">Metal-binding</keyword>
<dbReference type="Ensembl" id="ENSCLAT00000004589.1">
    <property type="protein sequence ID" value="ENSCLAP00000004504.1"/>
    <property type="gene ID" value="ENSCLAG00000003205.1"/>
</dbReference>
<dbReference type="NCBIfam" id="NF006367">
    <property type="entry name" value="PRK08591.1"/>
    <property type="match status" value="1"/>
</dbReference>
<dbReference type="PROSITE" id="PS50975">
    <property type="entry name" value="ATP_GRASP"/>
    <property type="match status" value="1"/>
</dbReference>
<evidence type="ECO:0000259" key="27">
    <source>
        <dbReference type="PROSITE" id="PS50979"/>
    </source>
</evidence>
<keyword evidence="17" id="KW-0464">Manganese</keyword>
<dbReference type="FunFam" id="3.30.1490.20:FF:000003">
    <property type="entry name" value="acetyl-CoA carboxylase isoform X1"/>
    <property type="match status" value="1"/>
</dbReference>
<evidence type="ECO:0000256" key="22">
    <source>
        <dbReference type="ARBA" id="ARBA00056148"/>
    </source>
</evidence>
<comment type="subcellular location">
    <subcellularLocation>
        <location evidence="2">Mitochondrion matrix</location>
    </subcellularLocation>
</comment>
<dbReference type="Gene3D" id="3.30.700.30">
    <property type="match status" value="1"/>
</dbReference>
<evidence type="ECO:0000256" key="13">
    <source>
        <dbReference type="ARBA" id="ARBA00022963"/>
    </source>
</evidence>
<dbReference type="SUPFAM" id="SSF52440">
    <property type="entry name" value="PreATP-grasp domain"/>
    <property type="match status" value="1"/>
</dbReference>
<evidence type="ECO:0000256" key="20">
    <source>
        <dbReference type="ARBA" id="ARBA00048208"/>
    </source>
</evidence>
<feature type="domain" description="Biotin carboxylation" evidence="27">
    <location>
        <begin position="62"/>
        <end position="509"/>
    </location>
</feature>
<dbReference type="FunFam" id="3.30.470.20:FF:000028">
    <property type="entry name" value="Methylcrotonoyl-CoA carboxylase subunit alpha, mitochondrial"/>
    <property type="match status" value="1"/>
</dbReference>
<dbReference type="SMART" id="SM00878">
    <property type="entry name" value="Biotin_carb_C"/>
    <property type="match status" value="1"/>
</dbReference>
<evidence type="ECO:0000256" key="8">
    <source>
        <dbReference type="ARBA" id="ARBA00022723"/>
    </source>
</evidence>
<comment type="cofactor">
    <cofactor evidence="1">
        <name>biotin</name>
        <dbReference type="ChEBI" id="CHEBI:57586"/>
    </cofactor>
</comment>
<keyword evidence="14" id="KW-0007">Acetylation</keyword>
<dbReference type="CTD" id="5095"/>
<dbReference type="RefSeq" id="XP_005374110.1">
    <property type="nucleotide sequence ID" value="XM_005374053.2"/>
</dbReference>
<evidence type="ECO:0000256" key="24">
    <source>
        <dbReference type="PROSITE-ProRule" id="PRU00409"/>
    </source>
</evidence>